<dbReference type="OrthoDB" id="4983377at2759"/>
<evidence type="ECO:0000313" key="3">
    <source>
        <dbReference type="Proteomes" id="UP000604273"/>
    </source>
</evidence>
<comment type="caution">
    <text evidence="2">The sequence shown here is derived from an EMBL/GenBank/DDBJ whole genome shotgun (WGS) entry which is preliminary data.</text>
</comment>
<gene>
    <name evidence="2" type="ORF">FGADI_9128</name>
</gene>
<feature type="region of interest" description="Disordered" evidence="1">
    <location>
        <begin position="1"/>
        <end position="21"/>
    </location>
</feature>
<reference evidence="2" key="2">
    <citation type="submission" date="2020-05" db="EMBL/GenBank/DDBJ databases">
        <authorList>
            <person name="Kim H.-S."/>
            <person name="Proctor R.H."/>
            <person name="Brown D.W."/>
        </authorList>
    </citation>
    <scope>NUCLEOTIDE SEQUENCE</scope>
    <source>
        <strain evidence="2">NRRL 45417</strain>
    </source>
</reference>
<reference evidence="2" key="1">
    <citation type="journal article" date="2020" name="BMC Genomics">
        <title>Correction to: Identification and distribution of gene clusters required for synthesis of sphingolipid metabolism inhibitors in diverse species of the filamentous fungus Fusarium.</title>
        <authorList>
            <person name="Kim H.S."/>
            <person name="Lohmar J.M."/>
            <person name="Busman M."/>
            <person name="Brown D.W."/>
            <person name="Naumann T.A."/>
            <person name="Divon H.H."/>
            <person name="Lysoe E."/>
            <person name="Uhlig S."/>
            <person name="Proctor R.H."/>
        </authorList>
    </citation>
    <scope>NUCLEOTIDE SEQUENCE</scope>
    <source>
        <strain evidence="2">NRRL 45417</strain>
    </source>
</reference>
<protein>
    <submittedName>
        <fullName evidence="2">Uncharacterized protein</fullName>
    </submittedName>
</protein>
<accession>A0A8H4T0S3</accession>
<dbReference type="AlphaFoldDB" id="A0A8H4T0S3"/>
<dbReference type="EMBL" id="JABFAI010000246">
    <property type="protein sequence ID" value="KAF4949124.1"/>
    <property type="molecule type" value="Genomic_DNA"/>
</dbReference>
<name>A0A8H4T0S3_9HYPO</name>
<proteinExistence type="predicted"/>
<sequence>MFNLTSPSEASRRATKRASRVVSSLRNTLRSTFSKKCDQRSKEQKPKYRLCSKPSITITDTETGEEWEFVDHDELDGDLANSDDNRTLREELEMNAREQDDLLNVLPVRRNSPLPVEQEISQDVSMASRLIVYNLHLMASPNSHSFPSFILDITRTFFRSATNTNLPTPNSNLSLDPLHHYFYAIPRDLRLTTSAYTSELNPFTRQPTTQSPGLLSYDNTNTPPYRLNRHHGMFSLLVKKVTNLVKGTSQEEMDRDLKENTIIQPEDAIEPWEVLPNIKDDPWSVVVESRGALSQFDDGNEDRQSHFERTYQYEFDRQVVAADRAAMREAKMRASKWMCPS</sequence>
<organism evidence="2 3">
    <name type="scientific">Fusarium gaditjirri</name>
    <dbReference type="NCBI Taxonomy" id="282569"/>
    <lineage>
        <taxon>Eukaryota</taxon>
        <taxon>Fungi</taxon>
        <taxon>Dikarya</taxon>
        <taxon>Ascomycota</taxon>
        <taxon>Pezizomycotina</taxon>
        <taxon>Sordariomycetes</taxon>
        <taxon>Hypocreomycetidae</taxon>
        <taxon>Hypocreales</taxon>
        <taxon>Nectriaceae</taxon>
        <taxon>Fusarium</taxon>
        <taxon>Fusarium nisikadoi species complex</taxon>
    </lineage>
</organism>
<dbReference type="Proteomes" id="UP000604273">
    <property type="component" value="Unassembled WGS sequence"/>
</dbReference>
<evidence type="ECO:0000256" key="1">
    <source>
        <dbReference type="SAM" id="MobiDB-lite"/>
    </source>
</evidence>
<evidence type="ECO:0000313" key="2">
    <source>
        <dbReference type="EMBL" id="KAF4949124.1"/>
    </source>
</evidence>
<keyword evidence="3" id="KW-1185">Reference proteome</keyword>